<reference evidence="1 2" key="1">
    <citation type="submission" date="2014-09" db="EMBL/GenBank/DDBJ databases">
        <title>Draft Genome Sequence of Draconibacterium sp. JN14CK-3.</title>
        <authorList>
            <person name="Dong C."/>
            <person name="Lai Q."/>
            <person name="Shao Z."/>
        </authorList>
    </citation>
    <scope>NUCLEOTIDE SEQUENCE [LARGE SCALE GENOMIC DNA]</scope>
    <source>
        <strain evidence="1 2">JN14CK-3</strain>
    </source>
</reference>
<evidence type="ECO:0000313" key="1">
    <source>
        <dbReference type="EMBL" id="KJF43152.1"/>
    </source>
</evidence>
<dbReference type="PANTHER" id="PTHR41291">
    <property type="entry name" value="DNA ALKYLATION REPAIR PROTEIN"/>
    <property type="match status" value="1"/>
</dbReference>
<comment type="caution">
    <text evidence="1">The sequence shown here is derived from an EMBL/GenBank/DDBJ whole genome shotgun (WGS) entry which is preliminary data.</text>
</comment>
<gene>
    <name evidence="1" type="ORF">LH29_17445</name>
</gene>
<evidence type="ECO:0000313" key="2">
    <source>
        <dbReference type="Proteomes" id="UP000032544"/>
    </source>
</evidence>
<name>A0A0D8J8E2_9BACT</name>
<keyword evidence="2" id="KW-1185">Reference proteome</keyword>
<evidence type="ECO:0008006" key="3">
    <source>
        <dbReference type="Google" id="ProtNLM"/>
    </source>
</evidence>
<dbReference type="RefSeq" id="WP_045031810.1">
    <property type="nucleotide sequence ID" value="NZ_JRHC01000004.1"/>
</dbReference>
<dbReference type="PANTHER" id="PTHR41291:SF1">
    <property type="entry name" value="DNA ALKYLATION REPAIR PROTEIN"/>
    <property type="match status" value="1"/>
</dbReference>
<dbReference type="OrthoDB" id="1122333at2"/>
<dbReference type="EMBL" id="JRHC01000004">
    <property type="protein sequence ID" value="KJF43152.1"/>
    <property type="molecule type" value="Genomic_DNA"/>
</dbReference>
<dbReference type="Proteomes" id="UP000032544">
    <property type="component" value="Unassembled WGS sequence"/>
</dbReference>
<dbReference type="STRING" id="1544798.LH29_17445"/>
<proteinExistence type="predicted"/>
<sequence>MDFILDNHETEKKFQQLIKVIRLRQSGEVAAAMNERGISYKMNWGVSLLDLREIAQSYEADHLLALKLWNKQWRETMILATLIDNPEEVSEEQMDFWTKSFENIEIAEQASTNLWVKSKFAFVKALEWCRGKKHLVRFTGVHLIGRLAIADKKAIDEMFEPFFEELTTLAKDKKLYTPIYRSVIGMGSRSKMLNEQCVELAKEFQLSGSENAVKLGESLFEELTSEYFQEQFQE</sequence>
<organism evidence="1 2">
    <name type="scientific">Draconibacterium sediminis</name>
    <dbReference type="NCBI Taxonomy" id="1544798"/>
    <lineage>
        <taxon>Bacteria</taxon>
        <taxon>Pseudomonadati</taxon>
        <taxon>Bacteroidota</taxon>
        <taxon>Bacteroidia</taxon>
        <taxon>Marinilabiliales</taxon>
        <taxon>Prolixibacteraceae</taxon>
        <taxon>Draconibacterium</taxon>
    </lineage>
</organism>
<dbReference type="AlphaFoldDB" id="A0A0D8J8E2"/>
<protein>
    <recommendedName>
        <fullName evidence="3">DNA alkylation repair protein</fullName>
    </recommendedName>
</protein>
<dbReference type="InterPro" id="IPR016024">
    <property type="entry name" value="ARM-type_fold"/>
</dbReference>
<accession>A0A0D8J8E2</accession>
<dbReference type="SUPFAM" id="SSF48371">
    <property type="entry name" value="ARM repeat"/>
    <property type="match status" value="1"/>
</dbReference>